<dbReference type="SUPFAM" id="SSF51735">
    <property type="entry name" value="NAD(P)-binding Rossmann-fold domains"/>
    <property type="match status" value="1"/>
</dbReference>
<dbReference type="Proteomes" id="UP001155128">
    <property type="component" value="Unassembled WGS sequence"/>
</dbReference>
<dbReference type="RefSeq" id="WP_252111334.1">
    <property type="nucleotide sequence ID" value="NZ_JAMSHT010000001.1"/>
</dbReference>
<dbReference type="InterPro" id="IPR011032">
    <property type="entry name" value="GroES-like_sf"/>
</dbReference>
<dbReference type="InterPro" id="IPR036291">
    <property type="entry name" value="NAD(P)-bd_dom_sf"/>
</dbReference>
<evidence type="ECO:0000313" key="3">
    <source>
        <dbReference type="EMBL" id="MCM8556279.1"/>
    </source>
</evidence>
<proteinExistence type="predicted"/>
<organism evidence="3 4">
    <name type="scientific">Sphingomicrobium sediminis</name>
    <dbReference type="NCBI Taxonomy" id="2950949"/>
    <lineage>
        <taxon>Bacteria</taxon>
        <taxon>Pseudomonadati</taxon>
        <taxon>Pseudomonadota</taxon>
        <taxon>Alphaproteobacteria</taxon>
        <taxon>Sphingomonadales</taxon>
        <taxon>Sphingomonadaceae</taxon>
        <taxon>Sphingomicrobium</taxon>
    </lineage>
</organism>
<name>A0A9X2EIF4_9SPHN</name>
<protein>
    <submittedName>
        <fullName evidence="3">NADP-dependent oxidoreductase</fullName>
    </submittedName>
</protein>
<keyword evidence="1" id="KW-0560">Oxidoreductase</keyword>
<dbReference type="PANTHER" id="PTHR43205">
    <property type="entry name" value="PROSTAGLANDIN REDUCTASE"/>
    <property type="match status" value="1"/>
</dbReference>
<dbReference type="AlphaFoldDB" id="A0A9X2EIF4"/>
<evidence type="ECO:0000256" key="1">
    <source>
        <dbReference type="ARBA" id="ARBA00023002"/>
    </source>
</evidence>
<sequence length="332" mass="36259">MAKAWHLMQRPQGKPTHDDVALKDYDMPALEDGMIHVRNDWISVDPYMRVRMDDQESYFESFKLDRPMDGGAVGTVVASKADGFEEGDKVFHFAGWRDEAVISTQGIFKLPELGVEPFHFLSTLGLTGGTAWFGLMDIAAAKEGDVVFVSAAAGAVGSMVVQIAKAKGMTVIGSAGGPEKCAWVESLGADKCIDYKAGPIIKGLYKALKEIGAKGIDVYFDNVGRDHLDAAIAHANNNARVAMCGFIDGINGEAAYEFKYLALAIGKRIRMEGFIFTDFQDQMMDFYGQMVPMLHSGQIKTRETVHEGLDKTFDAFLGLFEGANTGKMLVKL</sequence>
<dbReference type="Gene3D" id="3.40.50.720">
    <property type="entry name" value="NAD(P)-binding Rossmann-like Domain"/>
    <property type="match status" value="1"/>
</dbReference>
<gene>
    <name evidence="3" type="ORF">NDO55_00395</name>
</gene>
<keyword evidence="4" id="KW-1185">Reference proteome</keyword>
<reference evidence="3" key="1">
    <citation type="submission" date="2022-06" db="EMBL/GenBank/DDBJ databases">
        <title>Sphingomicrobium sedimins sp. nov., a marine bacterium isolated from tidal flat.</title>
        <authorList>
            <person name="Kim C.-H."/>
            <person name="Yoo Y."/>
            <person name="Kim J.-J."/>
        </authorList>
    </citation>
    <scope>NUCLEOTIDE SEQUENCE</scope>
    <source>
        <strain evidence="3">GRR-S6-50</strain>
    </source>
</reference>
<dbReference type="InterPro" id="IPR013149">
    <property type="entry name" value="ADH-like_C"/>
</dbReference>
<dbReference type="Gene3D" id="3.90.180.10">
    <property type="entry name" value="Medium-chain alcohol dehydrogenases, catalytic domain"/>
    <property type="match status" value="1"/>
</dbReference>
<dbReference type="SMART" id="SM00829">
    <property type="entry name" value="PKS_ER"/>
    <property type="match status" value="1"/>
</dbReference>
<dbReference type="PANTHER" id="PTHR43205:SF7">
    <property type="entry name" value="PROSTAGLANDIN REDUCTASE 1"/>
    <property type="match status" value="1"/>
</dbReference>
<dbReference type="FunFam" id="3.40.50.720:FF:000121">
    <property type="entry name" value="Prostaglandin reductase 2"/>
    <property type="match status" value="1"/>
</dbReference>
<accession>A0A9X2EIF4</accession>
<dbReference type="InterPro" id="IPR045010">
    <property type="entry name" value="MDR_fam"/>
</dbReference>
<dbReference type="CDD" id="cd05288">
    <property type="entry name" value="PGDH"/>
    <property type="match status" value="1"/>
</dbReference>
<evidence type="ECO:0000313" key="4">
    <source>
        <dbReference type="Proteomes" id="UP001155128"/>
    </source>
</evidence>
<dbReference type="GO" id="GO:0016628">
    <property type="term" value="F:oxidoreductase activity, acting on the CH-CH group of donors, NAD or NADP as acceptor"/>
    <property type="evidence" value="ECO:0007669"/>
    <property type="project" value="InterPro"/>
</dbReference>
<feature type="domain" description="Enoyl reductase (ER)" evidence="2">
    <location>
        <begin position="15"/>
        <end position="330"/>
    </location>
</feature>
<dbReference type="EMBL" id="JAMSHT010000001">
    <property type="protein sequence ID" value="MCM8556279.1"/>
    <property type="molecule type" value="Genomic_DNA"/>
</dbReference>
<dbReference type="Pfam" id="PF16884">
    <property type="entry name" value="ADH_N_2"/>
    <property type="match status" value="1"/>
</dbReference>
<dbReference type="InterPro" id="IPR041694">
    <property type="entry name" value="ADH_N_2"/>
</dbReference>
<evidence type="ECO:0000259" key="2">
    <source>
        <dbReference type="SMART" id="SM00829"/>
    </source>
</evidence>
<dbReference type="InterPro" id="IPR020843">
    <property type="entry name" value="ER"/>
</dbReference>
<dbReference type="SUPFAM" id="SSF50129">
    <property type="entry name" value="GroES-like"/>
    <property type="match status" value="1"/>
</dbReference>
<dbReference type="Pfam" id="PF00107">
    <property type="entry name" value="ADH_zinc_N"/>
    <property type="match status" value="1"/>
</dbReference>
<comment type="caution">
    <text evidence="3">The sequence shown here is derived from an EMBL/GenBank/DDBJ whole genome shotgun (WGS) entry which is preliminary data.</text>
</comment>